<dbReference type="GO" id="GO:0006799">
    <property type="term" value="P:polyphosphate biosynthetic process"/>
    <property type="evidence" value="ECO:0007669"/>
    <property type="project" value="UniProtKB-ARBA"/>
</dbReference>
<dbReference type="RefSeq" id="WP_114068503.1">
    <property type="nucleotide sequence ID" value="NZ_CP030850.1"/>
</dbReference>
<dbReference type="EMBL" id="CP030850">
    <property type="protein sequence ID" value="AXE19735.1"/>
    <property type="molecule type" value="Genomic_DNA"/>
</dbReference>
<organism evidence="2 3">
    <name type="scientific">Runella rosea</name>
    <dbReference type="NCBI Taxonomy" id="2259595"/>
    <lineage>
        <taxon>Bacteria</taxon>
        <taxon>Pseudomonadati</taxon>
        <taxon>Bacteroidota</taxon>
        <taxon>Cytophagia</taxon>
        <taxon>Cytophagales</taxon>
        <taxon>Spirosomataceae</taxon>
        <taxon>Runella</taxon>
    </lineage>
</organism>
<dbReference type="InterPro" id="IPR042267">
    <property type="entry name" value="VTC_sf"/>
</dbReference>
<dbReference type="InterPro" id="IPR033469">
    <property type="entry name" value="CYTH-like_dom_sf"/>
</dbReference>
<gene>
    <name evidence="2" type="ORF">DR864_19320</name>
</gene>
<keyword evidence="3" id="KW-1185">Reference proteome</keyword>
<protein>
    <submittedName>
        <fullName evidence="2">Transporter</fullName>
    </submittedName>
</protein>
<dbReference type="AlphaFoldDB" id="A0A344TM64"/>
<dbReference type="KEGG" id="run:DR864_19320"/>
<dbReference type="CDD" id="cd07750">
    <property type="entry name" value="PolyPPase_VTC_like"/>
    <property type="match status" value="1"/>
</dbReference>
<dbReference type="OrthoDB" id="148766at2"/>
<proteinExistence type="predicted"/>
<evidence type="ECO:0000313" key="2">
    <source>
        <dbReference type="EMBL" id="AXE19735.1"/>
    </source>
</evidence>
<name>A0A344TM64_9BACT</name>
<accession>A0A344TM64</accession>
<sequence length="268" mass="31279">MAAQFLTPTIVQKIGLYDSISLAEMDGVKLMNRTDAKFLVPLKMLPALLEDLRPYYRLLEINGHRMCDYETLYFDTPDLRFYHDHQAGRLNRYKIRQRKYVHSNTIFTEVKFKNNKGRTIKTRIPNQKTVNTILTEETNTFLSLQTPVDPATLMPVLRVDYTRITLVSRTTTERLTLDLNLTFHNEGSRKSYEQLVVAEVKQDSLKHSRFLDLMKKYQLREGSLSKYCLGVISLNKTVKHNRFKAKLKHVFKINARCTSLPENSHYSA</sequence>
<evidence type="ECO:0000313" key="3">
    <source>
        <dbReference type="Proteomes" id="UP000251993"/>
    </source>
</evidence>
<feature type="domain" description="VTC" evidence="1">
    <location>
        <begin position="32"/>
        <end position="234"/>
    </location>
</feature>
<reference evidence="2 3" key="1">
    <citation type="submission" date="2018-07" db="EMBL/GenBank/DDBJ databases">
        <title>Genome sequencing of Runella.</title>
        <authorList>
            <person name="Baek M.-G."/>
            <person name="Yi H."/>
        </authorList>
    </citation>
    <scope>NUCLEOTIDE SEQUENCE [LARGE SCALE GENOMIC DNA]</scope>
    <source>
        <strain evidence="2 3">HYN0085</strain>
    </source>
</reference>
<dbReference type="InterPro" id="IPR018966">
    <property type="entry name" value="VTC_domain"/>
</dbReference>
<dbReference type="SUPFAM" id="SSF55154">
    <property type="entry name" value="CYTH-like phosphatases"/>
    <property type="match status" value="1"/>
</dbReference>
<dbReference type="Gene3D" id="3.20.100.30">
    <property type="entry name" value="VTC, catalytic tunnel domain"/>
    <property type="match status" value="1"/>
</dbReference>
<dbReference type="Pfam" id="PF09359">
    <property type="entry name" value="VTC"/>
    <property type="match status" value="1"/>
</dbReference>
<dbReference type="Proteomes" id="UP000251993">
    <property type="component" value="Chromosome"/>
</dbReference>
<evidence type="ECO:0000259" key="1">
    <source>
        <dbReference type="Pfam" id="PF09359"/>
    </source>
</evidence>